<protein>
    <submittedName>
        <fullName evidence="11">Uncharacterized protein</fullName>
    </submittedName>
</protein>
<dbReference type="SUPFAM" id="SSF64356">
    <property type="entry name" value="SNARE-like"/>
    <property type="match status" value="1"/>
</dbReference>
<feature type="domain" description="Longin" evidence="9">
    <location>
        <begin position="16"/>
        <end position="116"/>
    </location>
</feature>
<feature type="domain" description="V-SNARE coiled-coil homology" evidence="10">
    <location>
        <begin position="152"/>
        <end position="212"/>
    </location>
</feature>
<evidence type="ECO:0000259" key="10">
    <source>
        <dbReference type="PROSITE" id="PS50892"/>
    </source>
</evidence>
<dbReference type="Gene3D" id="1.20.5.110">
    <property type="match status" value="1"/>
</dbReference>
<keyword evidence="5" id="KW-0449">Lipoprotein</keyword>
<evidence type="ECO:0000256" key="4">
    <source>
        <dbReference type="ARBA" id="ARBA00023139"/>
    </source>
</evidence>
<evidence type="ECO:0000256" key="6">
    <source>
        <dbReference type="ARBA" id="ARBA00023289"/>
    </source>
</evidence>
<keyword evidence="2" id="KW-0488">Methylation</keyword>
<keyword evidence="12" id="KW-1185">Reference proteome</keyword>
<evidence type="ECO:0000259" key="9">
    <source>
        <dbReference type="PROSITE" id="PS50859"/>
    </source>
</evidence>
<evidence type="ECO:0000256" key="8">
    <source>
        <dbReference type="PROSITE-ProRule" id="PRU00290"/>
    </source>
</evidence>
<dbReference type="Gene3D" id="3.30.450.50">
    <property type="entry name" value="Longin domain"/>
    <property type="match status" value="1"/>
</dbReference>
<comment type="similarity">
    <text evidence="1">Belongs to the synaptobrevin family.</text>
</comment>
<keyword evidence="3" id="KW-0472">Membrane</keyword>
<evidence type="ECO:0000313" key="11">
    <source>
        <dbReference type="EMBL" id="CAI2380569.1"/>
    </source>
</evidence>
<dbReference type="PROSITE" id="PS50859">
    <property type="entry name" value="LONGIN"/>
    <property type="match status" value="1"/>
</dbReference>
<accession>A0AAD2D4A7</accession>
<dbReference type="PANTHER" id="PTHR45806:SF1">
    <property type="entry name" value="SYNAPTOBREVIN HOMOLOG YKT6"/>
    <property type="match status" value="1"/>
</dbReference>
<dbReference type="PROSITE" id="PS50892">
    <property type="entry name" value="V_SNARE"/>
    <property type="match status" value="1"/>
</dbReference>
<organism evidence="11 12">
    <name type="scientific">Euplotes crassus</name>
    <dbReference type="NCBI Taxonomy" id="5936"/>
    <lineage>
        <taxon>Eukaryota</taxon>
        <taxon>Sar</taxon>
        <taxon>Alveolata</taxon>
        <taxon>Ciliophora</taxon>
        <taxon>Intramacronucleata</taxon>
        <taxon>Spirotrichea</taxon>
        <taxon>Hypotrichia</taxon>
        <taxon>Euplotida</taxon>
        <taxon>Euplotidae</taxon>
        <taxon>Moneuplotes</taxon>
    </lineage>
</organism>
<dbReference type="SUPFAM" id="SSF58038">
    <property type="entry name" value="SNARE fusion complex"/>
    <property type="match status" value="1"/>
</dbReference>
<dbReference type="GO" id="GO:0005484">
    <property type="term" value="F:SNAP receptor activity"/>
    <property type="evidence" value="ECO:0007669"/>
    <property type="project" value="TreeGrafter"/>
</dbReference>
<keyword evidence="8" id="KW-0175">Coiled coil</keyword>
<evidence type="ECO:0000256" key="5">
    <source>
        <dbReference type="ARBA" id="ARBA00023288"/>
    </source>
</evidence>
<proteinExistence type="inferred from homology"/>
<dbReference type="InterPro" id="IPR010908">
    <property type="entry name" value="Longin_dom"/>
</dbReference>
<dbReference type="InterPro" id="IPR011012">
    <property type="entry name" value="Longin-like_dom_sf"/>
</dbReference>
<dbReference type="EMBL" id="CAMPGE010022529">
    <property type="protein sequence ID" value="CAI2380569.1"/>
    <property type="molecule type" value="Genomic_DNA"/>
</dbReference>
<evidence type="ECO:0000256" key="1">
    <source>
        <dbReference type="ARBA" id="ARBA00008025"/>
    </source>
</evidence>
<dbReference type="PANTHER" id="PTHR45806">
    <property type="entry name" value="SYNAPTOBREVIN HOMOLOG YKT6"/>
    <property type="match status" value="1"/>
</dbReference>
<comment type="caution">
    <text evidence="11">The sequence shown here is derived from an EMBL/GenBank/DDBJ whole genome shotgun (WGS) entry which is preliminary data.</text>
</comment>
<keyword evidence="4" id="KW-0564">Palmitate</keyword>
<evidence type="ECO:0000313" key="12">
    <source>
        <dbReference type="Proteomes" id="UP001295684"/>
    </source>
</evidence>
<comment type="subcellular location">
    <subcellularLocation>
        <location evidence="7">Endomembrane system</location>
        <topology evidence="7">Lipid-anchor</topology>
        <orientation evidence="7">Cytoplasmic side</orientation>
    </subcellularLocation>
</comment>
<keyword evidence="6" id="KW-0636">Prenylation</keyword>
<dbReference type="Pfam" id="PF00957">
    <property type="entry name" value="Synaptobrevin"/>
    <property type="match status" value="1"/>
</dbReference>
<evidence type="ECO:0000256" key="3">
    <source>
        <dbReference type="ARBA" id="ARBA00023136"/>
    </source>
</evidence>
<dbReference type="GO" id="GO:0006888">
    <property type="term" value="P:endoplasmic reticulum to Golgi vesicle-mediated transport"/>
    <property type="evidence" value="ECO:0007669"/>
    <property type="project" value="TreeGrafter"/>
</dbReference>
<dbReference type="AlphaFoldDB" id="A0AAD2D4A7"/>
<evidence type="ECO:0000256" key="7">
    <source>
        <dbReference type="ARBA" id="ARBA00046278"/>
    </source>
</evidence>
<gene>
    <name evidence="11" type="ORF">ECRASSUSDP1_LOCUS22005</name>
</gene>
<dbReference type="InterPro" id="IPR042855">
    <property type="entry name" value="V_SNARE_CC"/>
</dbReference>
<sequence>MESSSTPPKTRIVSIHIWKWKEKGPILLCEATHLDGLWFFQKKTAGEHIRFSSRLICQDTRLGTKCSTTLENEIGVCHCWTTSEGLSVTTITSPGYPEASAYNMIGQIIIDFMAAFENDTEMYMEVEEDTKLKYDNLETFLNNWQKPEEADKIYKIKTELTEVTDIMHKNMEDLLKRGESLDALMAKSKDLSTMSVEFYKKAKKKNQRCCTLS</sequence>
<dbReference type="GO" id="GO:0005794">
    <property type="term" value="C:Golgi apparatus"/>
    <property type="evidence" value="ECO:0007669"/>
    <property type="project" value="TreeGrafter"/>
</dbReference>
<name>A0AAD2D4A7_EUPCR</name>
<evidence type="ECO:0000256" key="2">
    <source>
        <dbReference type="ARBA" id="ARBA00022481"/>
    </source>
</evidence>
<reference evidence="11" key="1">
    <citation type="submission" date="2023-07" db="EMBL/GenBank/DDBJ databases">
        <authorList>
            <consortium name="AG Swart"/>
            <person name="Singh M."/>
            <person name="Singh A."/>
            <person name="Seah K."/>
            <person name="Emmerich C."/>
        </authorList>
    </citation>
    <scope>NUCLEOTIDE SEQUENCE</scope>
    <source>
        <strain evidence="11">DP1</strain>
    </source>
</reference>
<dbReference type="Proteomes" id="UP001295684">
    <property type="component" value="Unassembled WGS sequence"/>
</dbReference>